<dbReference type="RefSeq" id="WP_115558223.1">
    <property type="nucleotide sequence ID" value="NZ_CP031376.1"/>
</dbReference>
<evidence type="ECO:0000313" key="5">
    <source>
        <dbReference type="Proteomes" id="UP000254792"/>
    </source>
</evidence>
<sequence length="407" mass="45527">MKEFTSSFPYLRENPNVVYFDNAATSLKPQIVIDAEKEYLEKIAANPHTLDYGNAFRAWEVLDITRNKALQFLKSPDNSQVIFTSGTTHSLNQVAFGLQNMIEPGDEILTTTLEHSSTLLPFLEVSRRNKALIKLLPLQNDGRIQMDEIANQITKKTKLVAFASSTNVLGGFNDVEKIVKAIRKVNPEIIVVIDAAQSIAHEVTDLKKWDADLVAFSAHKVFGPFGVGVLWGKTKILEKLVPIFYGGGMSGQVEGDLSSFELQELPARLEGGTPNISGIYGFSKALDFIEAIGFENIVAKENELKEYAIQKAKQIPHDLATFYNLDNNSPILTFNIRDYNPQDIATFFWVKYGIQVRSGSHCARIVKNQNIPPITVRASFSFFNTKEEIDKLFEAIKNSDNFLEAIL</sequence>
<dbReference type="InterPro" id="IPR015421">
    <property type="entry name" value="PyrdxlP-dep_Trfase_major"/>
</dbReference>
<name>A0A345Z3Z1_9MOLU</name>
<evidence type="ECO:0000256" key="1">
    <source>
        <dbReference type="ARBA" id="ARBA00001933"/>
    </source>
</evidence>
<organism evidence="4 5">
    <name type="scientific">Spiroplasma alleghenense</name>
    <dbReference type="NCBI Taxonomy" id="216931"/>
    <lineage>
        <taxon>Bacteria</taxon>
        <taxon>Bacillati</taxon>
        <taxon>Mycoplasmatota</taxon>
        <taxon>Mollicutes</taxon>
        <taxon>Entomoplasmatales</taxon>
        <taxon>Spiroplasmataceae</taxon>
        <taxon>Spiroplasma</taxon>
    </lineage>
</organism>
<keyword evidence="5" id="KW-1185">Reference proteome</keyword>
<dbReference type="Gene3D" id="3.90.1150.10">
    <property type="entry name" value="Aspartate Aminotransferase, domain 1"/>
    <property type="match status" value="1"/>
</dbReference>
<dbReference type="OrthoDB" id="9804366at2"/>
<evidence type="ECO:0000256" key="2">
    <source>
        <dbReference type="ARBA" id="ARBA00022898"/>
    </source>
</evidence>
<dbReference type="SUPFAM" id="SSF53383">
    <property type="entry name" value="PLP-dependent transferases"/>
    <property type="match status" value="1"/>
</dbReference>
<protein>
    <submittedName>
        <fullName evidence="4">Cysteine desulfurase</fullName>
    </submittedName>
</protein>
<proteinExistence type="predicted"/>
<keyword evidence="2" id="KW-0663">Pyridoxal phosphate</keyword>
<dbReference type="Pfam" id="PF00266">
    <property type="entry name" value="Aminotran_5"/>
    <property type="match status" value="1"/>
</dbReference>
<comment type="cofactor">
    <cofactor evidence="1">
        <name>pyridoxal 5'-phosphate</name>
        <dbReference type="ChEBI" id="CHEBI:597326"/>
    </cofactor>
</comment>
<feature type="domain" description="Aminotransferase class V" evidence="3">
    <location>
        <begin position="18"/>
        <end position="392"/>
    </location>
</feature>
<dbReference type="InterPro" id="IPR015424">
    <property type="entry name" value="PyrdxlP-dep_Trfase"/>
</dbReference>
<dbReference type="EMBL" id="CP031376">
    <property type="protein sequence ID" value="AXK51320.1"/>
    <property type="molecule type" value="Genomic_DNA"/>
</dbReference>
<dbReference type="InterPro" id="IPR000192">
    <property type="entry name" value="Aminotrans_V_dom"/>
</dbReference>
<dbReference type="KEGG" id="salx:SALLE_v1c06500"/>
<evidence type="ECO:0000313" key="4">
    <source>
        <dbReference type="EMBL" id="AXK51320.1"/>
    </source>
</evidence>
<reference evidence="4 5" key="1">
    <citation type="submission" date="2018-07" db="EMBL/GenBank/DDBJ databases">
        <title>Complete genome sequence of Spiroplasma alleghenense PLHS-1 (ATCC 51752).</title>
        <authorList>
            <person name="Chou L."/>
            <person name="Lee T.-Y."/>
            <person name="Tsai Y.-M."/>
            <person name="Kuo C.-H."/>
        </authorList>
    </citation>
    <scope>NUCLEOTIDE SEQUENCE [LARGE SCALE GENOMIC DNA]</scope>
    <source>
        <strain evidence="4 5">PLHS-1</strain>
    </source>
</reference>
<dbReference type="InterPro" id="IPR015422">
    <property type="entry name" value="PyrdxlP-dep_Trfase_small"/>
</dbReference>
<dbReference type="Proteomes" id="UP000254792">
    <property type="component" value="Chromosome"/>
</dbReference>
<dbReference type="PANTHER" id="PTHR43586:SF8">
    <property type="entry name" value="CYSTEINE DESULFURASE 1, CHLOROPLASTIC"/>
    <property type="match status" value="1"/>
</dbReference>
<evidence type="ECO:0000259" key="3">
    <source>
        <dbReference type="Pfam" id="PF00266"/>
    </source>
</evidence>
<dbReference type="Gene3D" id="3.40.640.10">
    <property type="entry name" value="Type I PLP-dependent aspartate aminotransferase-like (Major domain)"/>
    <property type="match status" value="1"/>
</dbReference>
<dbReference type="PANTHER" id="PTHR43586">
    <property type="entry name" value="CYSTEINE DESULFURASE"/>
    <property type="match status" value="1"/>
</dbReference>
<accession>A0A345Z3Z1</accession>
<gene>
    <name evidence="4" type="primary">sufS</name>
    <name evidence="4" type="ORF">SALLE_v1c06500</name>
</gene>
<dbReference type="AlphaFoldDB" id="A0A345Z3Z1"/>